<sequence>MKHLMEDTSLFGIDLIDELVKEHMQVDIDSTEFFQVVGNTDPLPNHLKYAYLGDEQQFPVIIASNLHQEQEEKLLQGLKQHKKAIGWKLFNLPGINPSICMYRILIEEEARLYRRLNLTILDVVKKKVTKLLATRIIYPILDSSWVSLVQVVPKKSGMTVMKNQNDELVPTRVQNSWRVCIDYRKLNQATRKDHFPLPFLDQVLENLAEKSHYYFLEGYSGYIPIDQVQSSFFTLVLSPYQPLVFLWQSPK</sequence>
<organism evidence="1 2">
    <name type="scientific">Mucuna pruriens</name>
    <name type="common">Velvet bean</name>
    <name type="synonym">Dolichos pruriens</name>
    <dbReference type="NCBI Taxonomy" id="157652"/>
    <lineage>
        <taxon>Eukaryota</taxon>
        <taxon>Viridiplantae</taxon>
        <taxon>Streptophyta</taxon>
        <taxon>Embryophyta</taxon>
        <taxon>Tracheophyta</taxon>
        <taxon>Spermatophyta</taxon>
        <taxon>Magnoliopsida</taxon>
        <taxon>eudicotyledons</taxon>
        <taxon>Gunneridae</taxon>
        <taxon>Pentapetalae</taxon>
        <taxon>rosids</taxon>
        <taxon>fabids</taxon>
        <taxon>Fabales</taxon>
        <taxon>Fabaceae</taxon>
        <taxon>Papilionoideae</taxon>
        <taxon>50 kb inversion clade</taxon>
        <taxon>NPAAA clade</taxon>
        <taxon>indigoferoid/millettioid clade</taxon>
        <taxon>Phaseoleae</taxon>
        <taxon>Mucuna</taxon>
    </lineage>
</organism>
<accession>A0A371E8N1</accession>
<dbReference type="Proteomes" id="UP000257109">
    <property type="component" value="Unassembled WGS sequence"/>
</dbReference>
<gene>
    <name evidence="1" type="ORF">CR513_59300</name>
</gene>
<reference evidence="1" key="1">
    <citation type="submission" date="2018-05" db="EMBL/GenBank/DDBJ databases">
        <title>Draft genome of Mucuna pruriens seed.</title>
        <authorList>
            <person name="Nnadi N.E."/>
            <person name="Vos R."/>
            <person name="Hasami M.H."/>
            <person name="Devisetty U.K."/>
            <person name="Aguiy J.C."/>
        </authorList>
    </citation>
    <scope>NUCLEOTIDE SEQUENCE [LARGE SCALE GENOMIC DNA]</scope>
    <source>
        <strain evidence="1">JCA_2017</strain>
    </source>
</reference>
<feature type="non-terminal residue" evidence="1">
    <location>
        <position position="1"/>
    </location>
</feature>
<dbReference type="InterPro" id="IPR053134">
    <property type="entry name" value="RNA-dir_DNA_polymerase"/>
</dbReference>
<dbReference type="InterPro" id="IPR043502">
    <property type="entry name" value="DNA/RNA_pol_sf"/>
</dbReference>
<comment type="caution">
    <text evidence="1">The sequence shown here is derived from an EMBL/GenBank/DDBJ whole genome shotgun (WGS) entry which is preliminary data.</text>
</comment>
<dbReference type="OrthoDB" id="1723412at2759"/>
<feature type="non-terminal residue" evidence="1">
    <location>
        <position position="251"/>
    </location>
</feature>
<dbReference type="SUPFAM" id="SSF56672">
    <property type="entry name" value="DNA/RNA polymerases"/>
    <property type="match status" value="1"/>
</dbReference>
<dbReference type="Gene3D" id="3.10.10.10">
    <property type="entry name" value="HIV Type 1 Reverse Transcriptase, subunit A, domain 1"/>
    <property type="match status" value="1"/>
</dbReference>
<evidence type="ECO:0008006" key="3">
    <source>
        <dbReference type="Google" id="ProtNLM"/>
    </source>
</evidence>
<name>A0A371E8N1_MUCPR</name>
<protein>
    <recommendedName>
        <fullName evidence="3">Reverse transcriptase domain-containing protein</fullName>
    </recommendedName>
</protein>
<dbReference type="PANTHER" id="PTHR24559">
    <property type="entry name" value="TRANSPOSON TY3-I GAG-POL POLYPROTEIN"/>
    <property type="match status" value="1"/>
</dbReference>
<dbReference type="EMBL" id="QJKJ01015532">
    <property type="protein sequence ID" value="RDX62377.1"/>
    <property type="molecule type" value="Genomic_DNA"/>
</dbReference>
<proteinExistence type="predicted"/>
<evidence type="ECO:0000313" key="2">
    <source>
        <dbReference type="Proteomes" id="UP000257109"/>
    </source>
</evidence>
<dbReference type="PANTHER" id="PTHR24559:SF444">
    <property type="entry name" value="REVERSE TRANSCRIPTASE DOMAIN-CONTAINING PROTEIN"/>
    <property type="match status" value="1"/>
</dbReference>
<dbReference type="AlphaFoldDB" id="A0A371E8N1"/>
<keyword evidence="2" id="KW-1185">Reference proteome</keyword>
<evidence type="ECO:0000313" key="1">
    <source>
        <dbReference type="EMBL" id="RDX62377.1"/>
    </source>
</evidence>